<proteinExistence type="predicted"/>
<gene>
    <name evidence="1" type="ORF">IC007_2109</name>
</gene>
<dbReference type="EMBL" id="AP018930">
    <property type="protein sequence ID" value="BBG27555.1"/>
    <property type="molecule type" value="Genomic_DNA"/>
</dbReference>
<evidence type="ECO:0000313" key="2">
    <source>
        <dbReference type="Proteomes" id="UP000325030"/>
    </source>
</evidence>
<name>A0A510E4U3_9CREN</name>
<sequence>MSKECREIRKCVEALSSGQRCSAIGMKLLRDLGVVKDNQLFSAYELVFCETDLTVQINSEGDTTRTFTTVAIPLRRIETRERSFHYVKFSEDVIKNVIDSINIQIKSRIRKNYTVERKILNLKDESVLIKLNFRYSPPLEAGDVEEYLYTKTDIHLHRVFRDDDEEDTEEVEAIRISYPTWYARIHIRFPSTYPLNPSPHVKGSFSSSSTMNLADNYIDMDIPVKVDKSPDYVALTSEIYKPHFPASYAITWLIPSRDQFYNSMKRGT</sequence>
<dbReference type="Proteomes" id="UP000325030">
    <property type="component" value="Chromosome"/>
</dbReference>
<accession>A0A510E4U3</accession>
<organism evidence="1 2">
    <name type="scientific">Sulfuracidifex tepidarius</name>
    <dbReference type="NCBI Taxonomy" id="1294262"/>
    <lineage>
        <taxon>Archaea</taxon>
        <taxon>Thermoproteota</taxon>
        <taxon>Thermoprotei</taxon>
        <taxon>Sulfolobales</taxon>
        <taxon>Sulfolobaceae</taxon>
        <taxon>Sulfuracidifex</taxon>
    </lineage>
</organism>
<dbReference type="GeneID" id="41718439"/>
<dbReference type="AlphaFoldDB" id="A0A510E4U3"/>
<dbReference type="RefSeq" id="WP_149564932.1">
    <property type="nucleotide sequence ID" value="NZ_AP018930.1"/>
</dbReference>
<evidence type="ECO:0000313" key="1">
    <source>
        <dbReference type="EMBL" id="BBG27555.1"/>
    </source>
</evidence>
<reference evidence="2" key="1">
    <citation type="submission" date="2018-09" db="EMBL/GenBank/DDBJ databases">
        <title>Complete Genome Sequencing of Sulfolobus sp. JCM 16834.</title>
        <authorList>
            <person name="Kato S."/>
            <person name="Itoh T."/>
            <person name="Ohkuma M."/>
        </authorList>
    </citation>
    <scope>NUCLEOTIDE SEQUENCE [LARGE SCALE GENOMIC DNA]</scope>
    <source>
        <strain evidence="2">IC-007</strain>
    </source>
</reference>
<protein>
    <submittedName>
        <fullName evidence="1">Uncharacterized protein</fullName>
    </submittedName>
</protein>